<dbReference type="Pfam" id="PF13193">
    <property type="entry name" value="AMP-binding_C"/>
    <property type="match status" value="1"/>
</dbReference>
<dbReference type="PANTHER" id="PTHR43859">
    <property type="entry name" value="ACYL-ACTIVATING ENZYME"/>
    <property type="match status" value="1"/>
</dbReference>
<name>A0A5M3XNA0_9ACTN</name>
<keyword evidence="3" id="KW-0276">Fatty acid metabolism</keyword>
<feature type="domain" description="AMP-dependent synthetase/ligase" evidence="5">
    <location>
        <begin position="34"/>
        <end position="400"/>
    </location>
</feature>
<reference evidence="7 8" key="1">
    <citation type="submission" date="2019-10" db="EMBL/GenBank/DDBJ databases">
        <title>Whole genome shotgun sequence of Acrocarpospora pleiomorpha NBRC 16267.</title>
        <authorList>
            <person name="Ichikawa N."/>
            <person name="Kimura A."/>
            <person name="Kitahashi Y."/>
            <person name="Komaki H."/>
            <person name="Oguchi A."/>
        </authorList>
    </citation>
    <scope>NUCLEOTIDE SEQUENCE [LARGE SCALE GENOMIC DNA]</scope>
    <source>
        <strain evidence="7 8">NBRC 16267</strain>
    </source>
</reference>
<accession>A0A5M3XNA0</accession>
<dbReference type="Proteomes" id="UP000377595">
    <property type="component" value="Unassembled WGS sequence"/>
</dbReference>
<comment type="caution">
    <text evidence="7">The sequence shown here is derived from an EMBL/GenBank/DDBJ whole genome shotgun (WGS) entry which is preliminary data.</text>
</comment>
<evidence type="ECO:0000256" key="2">
    <source>
        <dbReference type="ARBA" id="ARBA00022598"/>
    </source>
</evidence>
<dbReference type="Gene3D" id="3.30.300.30">
    <property type="match status" value="1"/>
</dbReference>
<dbReference type="InterPro" id="IPR025110">
    <property type="entry name" value="AMP-bd_C"/>
</dbReference>
<keyword evidence="2 7" id="KW-0436">Ligase</keyword>
<sequence length="543" mass="60221">MQGLMQDFPLTVGSIWERGISYFPESRIITRTKTAVVRTTYRDLGTETRRLANALDRLRLAPDARVGSFGWNTARHLALYFAVPATGRVLHTINIRYFPEHIRFSMDHAEDEAIFVDSSLLHLLAPHLPHLPRVRHVVLMDDGGGAGDVPDDSRIVGWDELLGSSDETDLRDRVGDEHRAAALCYTTGTTGNPKGVLYSHRSIWLHSNAGVSASVTAVTDRDVVMPVVPMFHAMAWGLPYTAFQAGADLVLPGPDLSPAAVLELMSRERVTYSAGVPSIWMGALPLLQDYDLSQLDRILAGGSAVPVALSEGYREALGFPITQAWGMTEVSPLGSIARLRPEMEELGEDEKAYWRSTAGMPLHGVQARIVDDETHEELPWDDTHRGELEVRGPWIARRYYRREGDQEQFSPDGWLRTGDVACISPSGFIRLVDRTKDLVKSGGEWISSVELENLIMSHPSVAEAAVVAVAHPRWMERPLACVVVKDGGALTKDEVIDFLAARLERWQIPDDVVFLEEIPKTSVGKFSKKTLRDQFADYVLPSA</sequence>
<evidence type="ECO:0000256" key="4">
    <source>
        <dbReference type="ARBA" id="ARBA00023098"/>
    </source>
</evidence>
<keyword evidence="8" id="KW-1185">Reference proteome</keyword>
<dbReference type="AlphaFoldDB" id="A0A5M3XNA0"/>
<protein>
    <submittedName>
        <fullName evidence="7">Long-chain-fatty-acid--CoA ligase</fullName>
    </submittedName>
</protein>
<dbReference type="FunFam" id="3.30.300.30:FF:000008">
    <property type="entry name" value="2,3-dihydroxybenzoate-AMP ligase"/>
    <property type="match status" value="1"/>
</dbReference>
<evidence type="ECO:0000313" key="7">
    <source>
        <dbReference type="EMBL" id="GES19668.1"/>
    </source>
</evidence>
<dbReference type="NCBIfam" id="NF004837">
    <property type="entry name" value="PRK06187.1"/>
    <property type="match status" value="1"/>
</dbReference>
<dbReference type="InterPro" id="IPR042099">
    <property type="entry name" value="ANL_N_sf"/>
</dbReference>
<gene>
    <name evidence="7" type="ORF">Aple_025640</name>
</gene>
<feature type="domain" description="AMP-binding enzyme C-terminal" evidence="6">
    <location>
        <begin position="450"/>
        <end position="525"/>
    </location>
</feature>
<dbReference type="Gene3D" id="3.40.50.12780">
    <property type="entry name" value="N-terminal domain of ligase-like"/>
    <property type="match status" value="1"/>
</dbReference>
<evidence type="ECO:0000256" key="1">
    <source>
        <dbReference type="ARBA" id="ARBA00006432"/>
    </source>
</evidence>
<dbReference type="PANTHER" id="PTHR43859:SF4">
    <property type="entry name" value="BUTANOATE--COA LIGASE AAE1-RELATED"/>
    <property type="match status" value="1"/>
</dbReference>
<dbReference type="Pfam" id="PF00501">
    <property type="entry name" value="AMP-binding"/>
    <property type="match status" value="1"/>
</dbReference>
<dbReference type="GO" id="GO:0006631">
    <property type="term" value="P:fatty acid metabolic process"/>
    <property type="evidence" value="ECO:0007669"/>
    <property type="project" value="UniProtKB-KW"/>
</dbReference>
<dbReference type="EMBL" id="BLAF01000013">
    <property type="protein sequence ID" value="GES19668.1"/>
    <property type="molecule type" value="Genomic_DNA"/>
</dbReference>
<evidence type="ECO:0000259" key="5">
    <source>
        <dbReference type="Pfam" id="PF00501"/>
    </source>
</evidence>
<keyword evidence="4" id="KW-0443">Lipid metabolism</keyword>
<dbReference type="CDD" id="cd12119">
    <property type="entry name" value="ttLC_FACS_AlkK_like"/>
    <property type="match status" value="1"/>
</dbReference>
<dbReference type="OrthoDB" id="9803968at2"/>
<evidence type="ECO:0000259" key="6">
    <source>
        <dbReference type="Pfam" id="PF13193"/>
    </source>
</evidence>
<dbReference type="InterPro" id="IPR020845">
    <property type="entry name" value="AMP-binding_CS"/>
</dbReference>
<dbReference type="SUPFAM" id="SSF56801">
    <property type="entry name" value="Acetyl-CoA synthetase-like"/>
    <property type="match status" value="1"/>
</dbReference>
<dbReference type="PROSITE" id="PS00455">
    <property type="entry name" value="AMP_BINDING"/>
    <property type="match status" value="1"/>
</dbReference>
<dbReference type="GO" id="GO:0016874">
    <property type="term" value="F:ligase activity"/>
    <property type="evidence" value="ECO:0007669"/>
    <property type="project" value="UniProtKB-KW"/>
</dbReference>
<dbReference type="InterPro" id="IPR000873">
    <property type="entry name" value="AMP-dep_synth/lig_dom"/>
</dbReference>
<comment type="similarity">
    <text evidence="1">Belongs to the ATP-dependent AMP-binding enzyme family.</text>
</comment>
<organism evidence="7 8">
    <name type="scientific">Acrocarpospora pleiomorpha</name>
    <dbReference type="NCBI Taxonomy" id="90975"/>
    <lineage>
        <taxon>Bacteria</taxon>
        <taxon>Bacillati</taxon>
        <taxon>Actinomycetota</taxon>
        <taxon>Actinomycetes</taxon>
        <taxon>Streptosporangiales</taxon>
        <taxon>Streptosporangiaceae</taxon>
        <taxon>Acrocarpospora</taxon>
    </lineage>
</organism>
<evidence type="ECO:0000256" key="3">
    <source>
        <dbReference type="ARBA" id="ARBA00022832"/>
    </source>
</evidence>
<evidence type="ECO:0000313" key="8">
    <source>
        <dbReference type="Proteomes" id="UP000377595"/>
    </source>
</evidence>
<proteinExistence type="inferred from homology"/>
<dbReference type="InterPro" id="IPR045851">
    <property type="entry name" value="AMP-bd_C_sf"/>
</dbReference>